<organism evidence="2 3">
    <name type="scientific">Armillaria tabescens</name>
    <name type="common">Ringless honey mushroom</name>
    <name type="synonym">Agaricus tabescens</name>
    <dbReference type="NCBI Taxonomy" id="1929756"/>
    <lineage>
        <taxon>Eukaryota</taxon>
        <taxon>Fungi</taxon>
        <taxon>Dikarya</taxon>
        <taxon>Basidiomycota</taxon>
        <taxon>Agaricomycotina</taxon>
        <taxon>Agaricomycetes</taxon>
        <taxon>Agaricomycetidae</taxon>
        <taxon>Agaricales</taxon>
        <taxon>Marasmiineae</taxon>
        <taxon>Physalacriaceae</taxon>
        <taxon>Desarmillaria</taxon>
    </lineage>
</organism>
<reference evidence="2" key="1">
    <citation type="submission" date="2023-06" db="EMBL/GenBank/DDBJ databases">
        <authorList>
            <consortium name="Lawrence Berkeley National Laboratory"/>
            <person name="Ahrendt S."/>
            <person name="Sahu N."/>
            <person name="Indic B."/>
            <person name="Wong-Bajracharya J."/>
            <person name="Merenyi Z."/>
            <person name="Ke H.-M."/>
            <person name="Monk M."/>
            <person name="Kocsube S."/>
            <person name="Drula E."/>
            <person name="Lipzen A."/>
            <person name="Balint B."/>
            <person name="Henrissat B."/>
            <person name="Andreopoulos B."/>
            <person name="Martin F.M."/>
            <person name="Harder C.B."/>
            <person name="Rigling D."/>
            <person name="Ford K.L."/>
            <person name="Foster G.D."/>
            <person name="Pangilinan J."/>
            <person name="Papanicolaou A."/>
            <person name="Barry K."/>
            <person name="LaButti K."/>
            <person name="Viragh M."/>
            <person name="Koriabine M."/>
            <person name="Yan M."/>
            <person name="Riley R."/>
            <person name="Champramary S."/>
            <person name="Plett K.L."/>
            <person name="Tsai I.J."/>
            <person name="Slot J."/>
            <person name="Sipos G."/>
            <person name="Plett J."/>
            <person name="Nagy L.G."/>
            <person name="Grigoriev I.V."/>
        </authorList>
    </citation>
    <scope>NUCLEOTIDE SEQUENCE</scope>
    <source>
        <strain evidence="2">CCBAS 213</strain>
    </source>
</reference>
<dbReference type="GeneID" id="85349949"/>
<protein>
    <submittedName>
        <fullName evidence="2">Uncharacterized protein</fullName>
    </submittedName>
</protein>
<comment type="caution">
    <text evidence="2">The sequence shown here is derived from an EMBL/GenBank/DDBJ whole genome shotgun (WGS) entry which is preliminary data.</text>
</comment>
<evidence type="ECO:0000256" key="1">
    <source>
        <dbReference type="SAM" id="MobiDB-lite"/>
    </source>
</evidence>
<evidence type="ECO:0000313" key="2">
    <source>
        <dbReference type="EMBL" id="KAK0436310.1"/>
    </source>
</evidence>
<proteinExistence type="predicted"/>
<evidence type="ECO:0000313" key="3">
    <source>
        <dbReference type="Proteomes" id="UP001175211"/>
    </source>
</evidence>
<dbReference type="AlphaFoldDB" id="A0AA39MK19"/>
<accession>A0AA39MK19</accession>
<dbReference type="EMBL" id="JAUEPS010000129">
    <property type="protein sequence ID" value="KAK0436310.1"/>
    <property type="molecule type" value="Genomic_DNA"/>
</dbReference>
<name>A0AA39MK19_ARMTA</name>
<gene>
    <name evidence="2" type="ORF">EV420DRAFT_1215524</name>
</gene>
<dbReference type="Proteomes" id="UP001175211">
    <property type="component" value="Unassembled WGS sequence"/>
</dbReference>
<keyword evidence="3" id="KW-1185">Reference proteome</keyword>
<feature type="non-terminal residue" evidence="2">
    <location>
        <position position="95"/>
    </location>
</feature>
<sequence length="95" mass="11181">MITQLGAGGMSSDESDTDEGGKEMYRIKRLPWRNPKIVEYMEVIDADYNDVNAYGHRRAGNLRRTRIRDEDIESSRDAIKGYPINFYDKRWYDDL</sequence>
<dbReference type="RefSeq" id="XP_060322232.1">
    <property type="nucleotide sequence ID" value="XM_060466401.1"/>
</dbReference>
<feature type="region of interest" description="Disordered" evidence="1">
    <location>
        <begin position="1"/>
        <end position="22"/>
    </location>
</feature>